<dbReference type="Proteomes" id="UP000239001">
    <property type="component" value="Unassembled WGS sequence"/>
</dbReference>
<name>A0A2T1LZE8_9CHRO</name>
<evidence type="ECO:0000313" key="2">
    <source>
        <dbReference type="Proteomes" id="UP000239001"/>
    </source>
</evidence>
<protein>
    <submittedName>
        <fullName evidence="1">Uncharacterized protein</fullName>
    </submittedName>
</protein>
<reference evidence="1 2" key="2">
    <citation type="submission" date="2018-03" db="EMBL/GenBank/DDBJ databases">
        <authorList>
            <person name="Keele B.F."/>
        </authorList>
    </citation>
    <scope>NUCLEOTIDE SEQUENCE [LARGE SCALE GENOMIC DNA]</scope>
    <source>
        <strain evidence="1 2">CCALA 016</strain>
    </source>
</reference>
<proteinExistence type="predicted"/>
<accession>A0A2T1LZE8</accession>
<gene>
    <name evidence="1" type="ORF">C7H19_09495</name>
</gene>
<evidence type="ECO:0000313" key="1">
    <source>
        <dbReference type="EMBL" id="PSF37767.1"/>
    </source>
</evidence>
<sequence length="64" mass="7090">MLKLLLLGLLLTGCHGSFSHLPSNRPTDQNQFSRSNVQRISENSLGSGLFIVGAMSLFILKRKF</sequence>
<organism evidence="1 2">
    <name type="scientific">Aphanothece hegewaldii CCALA 016</name>
    <dbReference type="NCBI Taxonomy" id="2107694"/>
    <lineage>
        <taxon>Bacteria</taxon>
        <taxon>Bacillati</taxon>
        <taxon>Cyanobacteriota</taxon>
        <taxon>Cyanophyceae</taxon>
        <taxon>Oscillatoriophycideae</taxon>
        <taxon>Chroococcales</taxon>
        <taxon>Aphanothecaceae</taxon>
        <taxon>Aphanothece</taxon>
    </lineage>
</organism>
<reference evidence="1 2" key="1">
    <citation type="submission" date="2018-03" db="EMBL/GenBank/DDBJ databases">
        <title>The ancient ancestry and fast evolution of plastids.</title>
        <authorList>
            <person name="Moore K.R."/>
            <person name="Magnabosco C."/>
            <person name="Momper L."/>
            <person name="Gold D.A."/>
            <person name="Bosak T."/>
            <person name="Fournier G.P."/>
        </authorList>
    </citation>
    <scope>NUCLEOTIDE SEQUENCE [LARGE SCALE GENOMIC DNA]</scope>
    <source>
        <strain evidence="1 2">CCALA 016</strain>
    </source>
</reference>
<dbReference type="AlphaFoldDB" id="A0A2T1LZE8"/>
<keyword evidence="2" id="KW-1185">Reference proteome</keyword>
<comment type="caution">
    <text evidence="1">The sequence shown here is derived from an EMBL/GenBank/DDBJ whole genome shotgun (WGS) entry which is preliminary data.</text>
</comment>
<dbReference type="EMBL" id="PXOH01000007">
    <property type="protein sequence ID" value="PSF37767.1"/>
    <property type="molecule type" value="Genomic_DNA"/>
</dbReference>